<comment type="caution">
    <text evidence="17">The sequence shown here is derived from an EMBL/GenBank/DDBJ whole genome shotgun (WGS) entry which is preliminary data.</text>
</comment>
<dbReference type="GO" id="GO:0045087">
    <property type="term" value="P:innate immune response"/>
    <property type="evidence" value="ECO:0007669"/>
    <property type="project" value="UniProtKB-KW"/>
</dbReference>
<evidence type="ECO:0000256" key="8">
    <source>
        <dbReference type="ARBA" id="ARBA00022859"/>
    </source>
</evidence>
<dbReference type="GO" id="GO:0005737">
    <property type="term" value="C:cytoplasm"/>
    <property type="evidence" value="ECO:0007669"/>
    <property type="project" value="TreeGrafter"/>
</dbReference>
<keyword evidence="5" id="KW-0399">Innate immunity</keyword>
<gene>
    <name evidence="17" type="ORF">V1264_021111</name>
</gene>
<dbReference type="InterPro" id="IPR001202">
    <property type="entry name" value="WW_dom"/>
</dbReference>
<name>A0AAN9GC71_9CAEN</name>
<feature type="compositionally biased region" description="Basic and acidic residues" evidence="15">
    <location>
        <begin position="43"/>
        <end position="60"/>
    </location>
</feature>
<evidence type="ECO:0000256" key="14">
    <source>
        <dbReference type="ARBA" id="ARBA00046362"/>
    </source>
</evidence>
<keyword evidence="10" id="KW-0804">Transcription</keyword>
<accession>A0AAN9GC71</accession>
<evidence type="ECO:0000256" key="3">
    <source>
        <dbReference type="ARBA" id="ARBA00021117"/>
    </source>
</evidence>
<evidence type="ECO:0000256" key="4">
    <source>
        <dbReference type="ARBA" id="ARBA00022553"/>
    </source>
</evidence>
<evidence type="ECO:0000256" key="12">
    <source>
        <dbReference type="ARBA" id="ARBA00023242"/>
    </source>
</evidence>
<feature type="region of interest" description="Disordered" evidence="15">
    <location>
        <begin position="13"/>
        <end position="32"/>
    </location>
</feature>
<protein>
    <recommendedName>
        <fullName evidence="3">Polyglutamine-binding protein 1</fullName>
    </recommendedName>
    <alternativeName>
        <fullName evidence="13">Polyglutamine tract-binding protein 1</fullName>
    </alternativeName>
</protein>
<feature type="domain" description="WW" evidence="16">
    <location>
        <begin position="122"/>
        <end position="156"/>
    </location>
</feature>
<reference evidence="17 18" key="1">
    <citation type="submission" date="2024-02" db="EMBL/GenBank/DDBJ databases">
        <title>Chromosome-scale genome assembly of the rough periwinkle Littorina saxatilis.</title>
        <authorList>
            <person name="De Jode A."/>
            <person name="Faria R."/>
            <person name="Formenti G."/>
            <person name="Sims Y."/>
            <person name="Smith T.P."/>
            <person name="Tracey A."/>
            <person name="Wood J.M.D."/>
            <person name="Zagrodzka Z.B."/>
            <person name="Johannesson K."/>
            <person name="Butlin R.K."/>
            <person name="Leder E.H."/>
        </authorList>
    </citation>
    <scope>NUCLEOTIDE SEQUENCE [LARGE SCALE GENOMIC DNA]</scope>
    <source>
        <strain evidence="17">Snail1</strain>
        <tissue evidence="17">Muscle</tissue>
    </source>
</reference>
<keyword evidence="18" id="KW-1185">Reference proteome</keyword>
<dbReference type="SMART" id="SM00456">
    <property type="entry name" value="WW"/>
    <property type="match status" value="1"/>
</dbReference>
<dbReference type="GO" id="GO:0016607">
    <property type="term" value="C:nuclear speck"/>
    <property type="evidence" value="ECO:0007669"/>
    <property type="project" value="UniProtKB-SubCell"/>
</dbReference>
<feature type="compositionally biased region" description="Basic and acidic residues" evidence="15">
    <location>
        <begin position="210"/>
        <end position="226"/>
    </location>
</feature>
<keyword evidence="9" id="KW-0805">Transcription regulation</keyword>
<dbReference type="CDD" id="cd00201">
    <property type="entry name" value="WW"/>
    <property type="match status" value="1"/>
</dbReference>
<keyword evidence="4" id="KW-0597">Phosphoprotein</keyword>
<evidence type="ECO:0000256" key="2">
    <source>
        <dbReference type="ARBA" id="ARBA00004463"/>
    </source>
</evidence>
<dbReference type="Proteomes" id="UP001374579">
    <property type="component" value="Unassembled WGS sequence"/>
</dbReference>
<evidence type="ECO:0000259" key="16">
    <source>
        <dbReference type="PROSITE" id="PS50020"/>
    </source>
</evidence>
<dbReference type="SUPFAM" id="SSF51045">
    <property type="entry name" value="WW domain"/>
    <property type="match status" value="1"/>
</dbReference>
<evidence type="ECO:0000313" key="18">
    <source>
        <dbReference type="Proteomes" id="UP001374579"/>
    </source>
</evidence>
<evidence type="ECO:0000256" key="1">
    <source>
        <dbReference type="ARBA" id="ARBA00004324"/>
    </source>
</evidence>
<organism evidence="17 18">
    <name type="scientific">Littorina saxatilis</name>
    <dbReference type="NCBI Taxonomy" id="31220"/>
    <lineage>
        <taxon>Eukaryota</taxon>
        <taxon>Metazoa</taxon>
        <taxon>Spiralia</taxon>
        <taxon>Lophotrochozoa</taxon>
        <taxon>Mollusca</taxon>
        <taxon>Gastropoda</taxon>
        <taxon>Caenogastropoda</taxon>
        <taxon>Littorinimorpha</taxon>
        <taxon>Littorinoidea</taxon>
        <taxon>Littorinidae</taxon>
        <taxon>Littorina</taxon>
    </lineage>
</organism>
<keyword evidence="11" id="KW-0508">mRNA splicing</keyword>
<sequence>MPLPAALAARLAKRGLIQEQPAPPTQSKQAEEVEEVFAEDYDDLSKPEVPEEETHTKVPQEEPPETEKEIDDTEYIHEVTACPNRWNPYHTCVKHCKNRWGMKTFAAEPEMLRKRERMLRKYPLPDGWKEVADPDSGRYYYWSMQTDQVCWLSPGHPSAIISAPAEILTGTLAANLDEDFEDQEEMEPVEDEPMEAESDMSGSSSESDSEGERRRAPPRREPDPPRQGRSGQGRSGRYQDDRRGRRGGGRSRRDDIDPMDPAAYSDIPRGGWTDGLDTRGAAKTGVDSTASGPLFQQRPYPSPGDILRANQQLKK</sequence>
<evidence type="ECO:0000256" key="10">
    <source>
        <dbReference type="ARBA" id="ARBA00023163"/>
    </source>
</evidence>
<keyword evidence="6" id="KW-0507">mRNA processing</keyword>
<comment type="subunit">
    <text evidence="14">Interacts with POU3F2/Brn-2, ATXN1, TXNL4A, HTT and AR. Interaction with ATXN1 correlates positively with the length of the polyglutamine tract. Interacts with RNA polymerase II large subunit in a phosphorylation-dependent manner. Forms a ternary complex with ATXN1 mutant and phosphorylated RNA polymerase II. Interacts (via C-terminus) with TXNL4A and CD2BP2. Interacts (via WW domain) with ATN1 and SF3B1, and may interact with additional splice factors. Interacts (via WW domain) with WBP11; Leading to reduce interaction between PQBP1 and TXNL4A. Interacts with CAPRIN1. Interacts with DDX1. Interacts with SFPQ. Interacts with KHSRP.</text>
</comment>
<dbReference type="AlphaFoldDB" id="A0AAN9GC71"/>
<dbReference type="PANTHER" id="PTHR21737:SF3">
    <property type="entry name" value="POLYGLUTAMINE-BINDING PROTEIN 1"/>
    <property type="match status" value="1"/>
</dbReference>
<evidence type="ECO:0000256" key="5">
    <source>
        <dbReference type="ARBA" id="ARBA00022588"/>
    </source>
</evidence>
<comment type="subcellular location">
    <subcellularLocation>
        <location evidence="2">Cytoplasmic granule</location>
    </subcellularLocation>
    <subcellularLocation>
        <location evidence="1">Nucleus speckle</location>
    </subcellularLocation>
</comment>
<dbReference type="GO" id="GO:0043021">
    <property type="term" value="F:ribonucleoprotein complex binding"/>
    <property type="evidence" value="ECO:0007669"/>
    <property type="project" value="TreeGrafter"/>
</dbReference>
<feature type="region of interest" description="Disordered" evidence="15">
    <location>
        <begin position="39"/>
        <end position="69"/>
    </location>
</feature>
<evidence type="ECO:0000256" key="9">
    <source>
        <dbReference type="ARBA" id="ARBA00023015"/>
    </source>
</evidence>
<keyword evidence="7" id="KW-0677">Repeat</keyword>
<dbReference type="EMBL" id="JBAMIC010000010">
    <property type="protein sequence ID" value="KAK7102961.1"/>
    <property type="molecule type" value="Genomic_DNA"/>
</dbReference>
<proteinExistence type="predicted"/>
<evidence type="ECO:0000256" key="15">
    <source>
        <dbReference type="SAM" id="MobiDB-lite"/>
    </source>
</evidence>
<dbReference type="PANTHER" id="PTHR21737">
    <property type="entry name" value="POLYGLUTAMINE BINDING PROTEIN 1/MARVEL MEMBRANE-ASSOCIATING DOMAIN CONTAINING 3"/>
    <property type="match status" value="1"/>
</dbReference>
<feature type="region of interest" description="Disordered" evidence="15">
    <location>
        <begin position="181"/>
        <end position="315"/>
    </location>
</feature>
<keyword evidence="8" id="KW-0391">Immunity</keyword>
<evidence type="ECO:0000256" key="7">
    <source>
        <dbReference type="ARBA" id="ARBA00022737"/>
    </source>
</evidence>
<dbReference type="GO" id="GO:0000380">
    <property type="term" value="P:alternative mRNA splicing, via spliceosome"/>
    <property type="evidence" value="ECO:0007669"/>
    <property type="project" value="TreeGrafter"/>
</dbReference>
<feature type="compositionally biased region" description="Acidic residues" evidence="15">
    <location>
        <begin position="181"/>
        <end position="198"/>
    </location>
</feature>
<dbReference type="Gene3D" id="3.40.30.10">
    <property type="entry name" value="Glutaredoxin"/>
    <property type="match status" value="1"/>
</dbReference>
<dbReference type="Pfam" id="PF00397">
    <property type="entry name" value="WW"/>
    <property type="match status" value="1"/>
</dbReference>
<keyword evidence="12" id="KW-0539">Nucleus</keyword>
<dbReference type="InterPro" id="IPR036020">
    <property type="entry name" value="WW_dom_sf"/>
</dbReference>
<evidence type="ECO:0000256" key="13">
    <source>
        <dbReference type="ARBA" id="ARBA00042167"/>
    </source>
</evidence>
<dbReference type="PROSITE" id="PS50020">
    <property type="entry name" value="WW_DOMAIN_2"/>
    <property type="match status" value="1"/>
</dbReference>
<dbReference type="Gene3D" id="2.20.70.10">
    <property type="match status" value="1"/>
</dbReference>
<evidence type="ECO:0000313" key="17">
    <source>
        <dbReference type="EMBL" id="KAK7102961.1"/>
    </source>
</evidence>
<evidence type="ECO:0000256" key="11">
    <source>
        <dbReference type="ARBA" id="ARBA00023187"/>
    </source>
</evidence>
<evidence type="ECO:0000256" key="6">
    <source>
        <dbReference type="ARBA" id="ARBA00022664"/>
    </source>
</evidence>